<dbReference type="Pfam" id="PF13091">
    <property type="entry name" value="PLDc_2"/>
    <property type="match status" value="2"/>
</dbReference>
<proteinExistence type="predicted"/>
<reference evidence="4 5" key="1">
    <citation type="journal article" date="2014" name="BMC Genomics">
        <title>Comparison of environmental and isolate Sulfobacillus genomes reveals diverse carbon, sulfur, nitrogen, and hydrogen metabolisms.</title>
        <authorList>
            <person name="Justice N.B."/>
            <person name="Norman A."/>
            <person name="Brown C.T."/>
            <person name="Singh A."/>
            <person name="Thomas B.C."/>
            <person name="Banfield J.F."/>
        </authorList>
    </citation>
    <scope>NUCLEOTIDE SEQUENCE [LARGE SCALE GENOMIC DNA]</scope>
    <source>
        <strain evidence="4">AMDSBA4</strain>
    </source>
</reference>
<dbReference type="Gene3D" id="3.30.870.10">
    <property type="entry name" value="Endonuclease Chain A"/>
    <property type="match status" value="2"/>
</dbReference>
<dbReference type="GO" id="GO:0006793">
    <property type="term" value="P:phosphorus metabolic process"/>
    <property type="evidence" value="ECO:0007669"/>
    <property type="project" value="UniProtKB-ARBA"/>
</dbReference>
<feature type="signal peptide" evidence="2">
    <location>
        <begin position="1"/>
        <end position="26"/>
    </location>
</feature>
<gene>
    <name evidence="4" type="ORF">C7B46_15400</name>
</gene>
<dbReference type="PANTHER" id="PTHR43856">
    <property type="entry name" value="CARDIOLIPIN HYDROLASE"/>
    <property type="match status" value="1"/>
</dbReference>
<dbReference type="InterPro" id="IPR051406">
    <property type="entry name" value="PLD_domain"/>
</dbReference>
<organism evidence="4 5">
    <name type="scientific">Sulfobacillus benefaciens</name>
    <dbReference type="NCBI Taxonomy" id="453960"/>
    <lineage>
        <taxon>Bacteria</taxon>
        <taxon>Bacillati</taxon>
        <taxon>Bacillota</taxon>
        <taxon>Clostridia</taxon>
        <taxon>Eubacteriales</taxon>
        <taxon>Clostridiales Family XVII. Incertae Sedis</taxon>
        <taxon>Sulfobacillus</taxon>
    </lineage>
</organism>
<accession>A0A2T2XCJ3</accession>
<dbReference type="SUPFAM" id="SSF56024">
    <property type="entry name" value="Phospholipase D/nuclease"/>
    <property type="match status" value="2"/>
</dbReference>
<comment type="caution">
    <text evidence="4">The sequence shown here is derived from an EMBL/GenBank/DDBJ whole genome shotgun (WGS) entry which is preliminary data.</text>
</comment>
<evidence type="ECO:0000256" key="1">
    <source>
        <dbReference type="ARBA" id="ARBA00000798"/>
    </source>
</evidence>
<evidence type="ECO:0000259" key="3">
    <source>
        <dbReference type="PROSITE" id="PS50035"/>
    </source>
</evidence>
<dbReference type="PROSITE" id="PS51257">
    <property type="entry name" value="PROKAR_LIPOPROTEIN"/>
    <property type="match status" value="1"/>
</dbReference>
<dbReference type="InterPro" id="IPR001736">
    <property type="entry name" value="PLipase_D/transphosphatidylase"/>
</dbReference>
<feature type="domain" description="PLD phosphodiesterase" evidence="3">
    <location>
        <begin position="151"/>
        <end position="182"/>
    </location>
</feature>
<dbReference type="GO" id="GO:0016891">
    <property type="term" value="F:RNA endonuclease activity producing 5'-phosphomonoesters, hydrolytic mechanism"/>
    <property type="evidence" value="ECO:0007669"/>
    <property type="project" value="TreeGrafter"/>
</dbReference>
<dbReference type="PROSITE" id="PS50035">
    <property type="entry name" value="PLD"/>
    <property type="match status" value="1"/>
</dbReference>
<evidence type="ECO:0000256" key="2">
    <source>
        <dbReference type="SAM" id="SignalP"/>
    </source>
</evidence>
<keyword evidence="2" id="KW-0732">Signal</keyword>
<feature type="chain" id="PRO_5039428360" evidence="2">
    <location>
        <begin position="27"/>
        <end position="432"/>
    </location>
</feature>
<dbReference type="GO" id="GO:0004630">
    <property type="term" value="F:phospholipase D activity"/>
    <property type="evidence" value="ECO:0007669"/>
    <property type="project" value="UniProtKB-EC"/>
</dbReference>
<name>A0A2T2XCJ3_9FIRM</name>
<dbReference type="EMBL" id="PXYW01000049">
    <property type="protein sequence ID" value="PSR32200.1"/>
    <property type="molecule type" value="Genomic_DNA"/>
</dbReference>
<evidence type="ECO:0000313" key="5">
    <source>
        <dbReference type="Proteomes" id="UP000242972"/>
    </source>
</evidence>
<comment type="catalytic activity">
    <reaction evidence="1">
        <text>a 1,2-diacyl-sn-glycero-3-phosphocholine + H2O = a 1,2-diacyl-sn-glycero-3-phosphate + choline + H(+)</text>
        <dbReference type="Rhea" id="RHEA:14445"/>
        <dbReference type="ChEBI" id="CHEBI:15354"/>
        <dbReference type="ChEBI" id="CHEBI:15377"/>
        <dbReference type="ChEBI" id="CHEBI:15378"/>
        <dbReference type="ChEBI" id="CHEBI:57643"/>
        <dbReference type="ChEBI" id="CHEBI:58608"/>
        <dbReference type="EC" id="3.1.4.4"/>
    </reaction>
</comment>
<protein>
    <submittedName>
        <fullName evidence="4">Phospholipase</fullName>
    </submittedName>
</protein>
<dbReference type="PANTHER" id="PTHR43856:SF2">
    <property type="entry name" value="PHOSPHOLIPASE D"/>
    <property type="match status" value="1"/>
</dbReference>
<dbReference type="Proteomes" id="UP000242972">
    <property type="component" value="Unassembled WGS sequence"/>
</dbReference>
<sequence length="432" mass="45534">MLISRVTFIRASAFLLLVLSGCGTLSIPTASGSSAASSSLPLSPHPAAPRSLSSLSSAPISALILEPEDGVMPWVTLINQARTGIDLNAYLIDNPAILAALAQAGARGVAIHIILAPNPYDDIQAVPSERQALAAIPDVTVRNAPARFDQAYAFDHAKYLVINPGTSHVAAIVGSPNFTDSAFDGTNLEAAVQVTGTAARATAQVFQADWTGQVAGPGPRQSLVLSPGATATWLQLLRSPGRIQVTTEEIGDDPTVLSAMAAKGSDLQLLCPTPSRAAAQSRLATLAQAGVQIRTLSTPYVHAKTIITGQTAFLGSQNLSSVSLHDNRELGVLVSGTDRTALATWFQHWWTQATPWTARSISQPSYGALPTPSTSSPYLPDGDTMTQVRHLWGNPTAIVHNIYDGQPQTVWIYPAGRVDFQQGRVSGVQRTT</sequence>
<dbReference type="AlphaFoldDB" id="A0A2T2XCJ3"/>
<evidence type="ECO:0000313" key="4">
    <source>
        <dbReference type="EMBL" id="PSR32200.1"/>
    </source>
</evidence>
<dbReference type="InterPro" id="IPR025202">
    <property type="entry name" value="PLD-like_dom"/>
</dbReference>